<dbReference type="AlphaFoldDB" id="B9K459"/>
<gene>
    <name evidence="1" type="ordered locus">Avi_8296</name>
</gene>
<geneLocation type="plasmid" evidence="1 2">
    <name>pTiS4</name>
</geneLocation>
<sequence>MTKIAILGAGNLALTLAGDIALRLSGRVHAVIWAPPSNRSNYTQVRSIVTLQLVGPTYGGSFEPQLEDDLQAIISDAEFVFLTVPTLGHEGILRQLLNPT</sequence>
<dbReference type="Proteomes" id="UP000001596">
    <property type="component" value="Plasmid pTiS4"/>
</dbReference>
<accession>B9K459</accession>
<evidence type="ECO:0000313" key="1">
    <source>
        <dbReference type="EMBL" id="ACM39713.1"/>
    </source>
</evidence>
<dbReference type="KEGG" id="avi:Avi_8296"/>
<name>B9K459_ALLAM</name>
<protein>
    <submittedName>
        <fullName evidence="1">D-vitopine dehydrogenase</fullName>
    </submittedName>
</protein>
<dbReference type="InterPro" id="IPR036291">
    <property type="entry name" value="NAD(P)-bd_dom_sf"/>
</dbReference>
<reference evidence="1 2" key="1">
    <citation type="journal article" date="2009" name="J. Bacteriol.">
        <title>Genome sequences of three Agrobacterium biovars help elucidate the evolution of multichromosome genomes in bacteria.</title>
        <authorList>
            <person name="Slater S.C."/>
            <person name="Goldman B.S."/>
            <person name="Goodner B."/>
            <person name="Setubal J.C."/>
            <person name="Farrand S.K."/>
            <person name="Nester E.W."/>
            <person name="Burr T.J."/>
            <person name="Banta L."/>
            <person name="Dickerman A.W."/>
            <person name="Paulsen I."/>
            <person name="Otten L."/>
            <person name="Suen G."/>
            <person name="Welch R."/>
            <person name="Almeida N.F."/>
            <person name="Arnold F."/>
            <person name="Burton O.T."/>
            <person name="Du Z."/>
            <person name="Ewing A."/>
            <person name="Godsy E."/>
            <person name="Heisel S."/>
            <person name="Houmiel K.L."/>
            <person name="Jhaveri J."/>
            <person name="Lu J."/>
            <person name="Miller N.M."/>
            <person name="Norton S."/>
            <person name="Chen Q."/>
            <person name="Phoolcharoen W."/>
            <person name="Ohlin V."/>
            <person name="Ondrusek D."/>
            <person name="Pride N."/>
            <person name="Stricklin S.L."/>
            <person name="Sun J."/>
            <person name="Wheeler C."/>
            <person name="Wilson L."/>
            <person name="Zhu H."/>
            <person name="Wood D.W."/>
        </authorList>
    </citation>
    <scope>NUCLEOTIDE SEQUENCE [LARGE SCALE GENOMIC DNA]</scope>
    <source>
        <strain evidence="2">S4 / ATCC BAA-846</strain>
        <plasmid evidence="1 2">pTiS4</plasmid>
    </source>
</reference>
<proteinExistence type="predicted"/>
<dbReference type="EMBL" id="CP000637">
    <property type="protein sequence ID" value="ACM39713.1"/>
    <property type="molecule type" value="Genomic_DNA"/>
</dbReference>
<evidence type="ECO:0000313" key="2">
    <source>
        <dbReference type="Proteomes" id="UP000001596"/>
    </source>
</evidence>
<dbReference type="Gene3D" id="3.40.50.720">
    <property type="entry name" value="NAD(P)-binding Rossmann-like Domain"/>
    <property type="match status" value="1"/>
</dbReference>
<organism evidence="1 2">
    <name type="scientific">Allorhizobium ampelinum (strain ATCC BAA-846 / DSM 112012 / S4)</name>
    <name type="common">Agrobacterium vitis (strain S4)</name>
    <dbReference type="NCBI Taxonomy" id="311402"/>
    <lineage>
        <taxon>Bacteria</taxon>
        <taxon>Pseudomonadati</taxon>
        <taxon>Pseudomonadota</taxon>
        <taxon>Alphaproteobacteria</taxon>
        <taxon>Hyphomicrobiales</taxon>
        <taxon>Rhizobiaceae</taxon>
        <taxon>Rhizobium/Agrobacterium group</taxon>
        <taxon>Allorhizobium</taxon>
        <taxon>Allorhizobium ampelinum</taxon>
    </lineage>
</organism>
<keyword evidence="1" id="KW-0614">Plasmid</keyword>
<dbReference type="SUPFAM" id="SSF51735">
    <property type="entry name" value="NAD(P)-binding Rossmann-fold domains"/>
    <property type="match status" value="1"/>
</dbReference>
<keyword evidence="2" id="KW-1185">Reference proteome</keyword>
<dbReference type="HOGENOM" id="CLU_2299737_0_0_5"/>